<dbReference type="CDD" id="cd04433">
    <property type="entry name" value="AFD_class_I"/>
    <property type="match status" value="1"/>
</dbReference>
<protein>
    <submittedName>
        <fullName evidence="5">Long-chain fatty acid--CoA ligase</fullName>
    </submittedName>
</protein>
<evidence type="ECO:0000313" key="5">
    <source>
        <dbReference type="EMBL" id="TMQ52066.1"/>
    </source>
</evidence>
<dbReference type="Gene3D" id="3.30.300.30">
    <property type="match status" value="1"/>
</dbReference>
<dbReference type="GO" id="GO:0006631">
    <property type="term" value="P:fatty acid metabolic process"/>
    <property type="evidence" value="ECO:0007669"/>
    <property type="project" value="TreeGrafter"/>
</dbReference>
<feature type="non-terminal residue" evidence="5">
    <location>
        <position position="197"/>
    </location>
</feature>
<evidence type="ECO:0000256" key="2">
    <source>
        <dbReference type="ARBA" id="ARBA00022598"/>
    </source>
</evidence>
<dbReference type="SUPFAM" id="SSF56801">
    <property type="entry name" value="Acetyl-CoA synthetase-like"/>
    <property type="match status" value="1"/>
</dbReference>
<proteinExistence type="inferred from homology"/>
<reference evidence="5 6" key="1">
    <citation type="journal article" date="2019" name="Nat. Microbiol.">
        <title>Mediterranean grassland soil C-N compound turnover is dependent on rainfall and depth, and is mediated by genomically divergent microorganisms.</title>
        <authorList>
            <person name="Diamond S."/>
            <person name="Andeer P.F."/>
            <person name="Li Z."/>
            <person name="Crits-Christoph A."/>
            <person name="Burstein D."/>
            <person name="Anantharaman K."/>
            <person name="Lane K.R."/>
            <person name="Thomas B.C."/>
            <person name="Pan C."/>
            <person name="Northen T.R."/>
            <person name="Banfield J.F."/>
        </authorList>
    </citation>
    <scope>NUCLEOTIDE SEQUENCE [LARGE SCALE GENOMIC DNA]</scope>
    <source>
        <strain evidence="5">WS_4</strain>
    </source>
</reference>
<dbReference type="Proteomes" id="UP000319829">
    <property type="component" value="Unassembled WGS sequence"/>
</dbReference>
<dbReference type="PANTHER" id="PTHR43201">
    <property type="entry name" value="ACYL-COA SYNTHETASE"/>
    <property type="match status" value="1"/>
</dbReference>
<dbReference type="GO" id="GO:0031956">
    <property type="term" value="F:medium-chain fatty acid-CoA ligase activity"/>
    <property type="evidence" value="ECO:0007669"/>
    <property type="project" value="TreeGrafter"/>
</dbReference>
<dbReference type="EMBL" id="VBOU01000118">
    <property type="protein sequence ID" value="TMQ52066.1"/>
    <property type="molecule type" value="Genomic_DNA"/>
</dbReference>
<comment type="caution">
    <text evidence="5">The sequence shown here is derived from an EMBL/GenBank/DDBJ whole genome shotgun (WGS) entry which is preliminary data.</text>
</comment>
<dbReference type="InterPro" id="IPR025110">
    <property type="entry name" value="AMP-bd_C"/>
</dbReference>
<dbReference type="Pfam" id="PF00501">
    <property type="entry name" value="AMP-binding"/>
    <property type="match status" value="1"/>
</dbReference>
<dbReference type="AlphaFoldDB" id="A0A538SL15"/>
<dbReference type="InterPro" id="IPR042099">
    <property type="entry name" value="ANL_N_sf"/>
</dbReference>
<name>A0A538SL15_UNCEI</name>
<evidence type="ECO:0000256" key="1">
    <source>
        <dbReference type="ARBA" id="ARBA00006432"/>
    </source>
</evidence>
<dbReference type="PANTHER" id="PTHR43201:SF5">
    <property type="entry name" value="MEDIUM-CHAIN ACYL-COA LIGASE ACSF2, MITOCHONDRIAL"/>
    <property type="match status" value="1"/>
</dbReference>
<organism evidence="5 6">
    <name type="scientific">Eiseniibacteriota bacterium</name>
    <dbReference type="NCBI Taxonomy" id="2212470"/>
    <lineage>
        <taxon>Bacteria</taxon>
        <taxon>Candidatus Eiseniibacteriota</taxon>
    </lineage>
</organism>
<dbReference type="Gene3D" id="3.40.50.12780">
    <property type="entry name" value="N-terminal domain of ligase-like"/>
    <property type="match status" value="1"/>
</dbReference>
<keyword evidence="2 5" id="KW-0436">Ligase</keyword>
<accession>A0A538SL15</accession>
<evidence type="ECO:0000259" key="4">
    <source>
        <dbReference type="Pfam" id="PF13193"/>
    </source>
</evidence>
<dbReference type="Pfam" id="PF13193">
    <property type="entry name" value="AMP-binding_C"/>
    <property type="match status" value="1"/>
</dbReference>
<feature type="domain" description="AMP-binding enzyme C-terminal" evidence="4">
    <location>
        <begin position="156"/>
        <end position="194"/>
    </location>
</feature>
<sequence>MLLARPVAVTKADLPALRFMTSSTAPLSVDKHLEFEKTYGIPIVQLAGGTETGFMCGNSPSHRKLGSIGRPTLNMRVRILDDAGHELPPGQEGEMVVSGRQLASAYWQGPDKLVPIPQDGFRNGDLARRDDEGYVYITGRKKDIIIKGGVNIASLEITNCLLEHPDVADAGTLGVRDDIYGEVPVGFVALRPGRRPR</sequence>
<feature type="domain" description="AMP-dependent synthetase/ligase" evidence="3">
    <location>
        <begin position="8"/>
        <end position="107"/>
    </location>
</feature>
<evidence type="ECO:0000259" key="3">
    <source>
        <dbReference type="Pfam" id="PF00501"/>
    </source>
</evidence>
<gene>
    <name evidence="5" type="ORF">E6K74_12750</name>
</gene>
<comment type="similarity">
    <text evidence="1">Belongs to the ATP-dependent AMP-binding enzyme family.</text>
</comment>
<evidence type="ECO:0000313" key="6">
    <source>
        <dbReference type="Proteomes" id="UP000319829"/>
    </source>
</evidence>
<dbReference type="InterPro" id="IPR000873">
    <property type="entry name" value="AMP-dep_synth/lig_dom"/>
</dbReference>
<dbReference type="InterPro" id="IPR045851">
    <property type="entry name" value="AMP-bd_C_sf"/>
</dbReference>